<comment type="caution">
    <text evidence="3">The sequence shown here is derived from an EMBL/GenBank/DDBJ whole genome shotgun (WGS) entry which is preliminary data.</text>
</comment>
<dbReference type="AlphaFoldDB" id="A0A936ZT91"/>
<proteinExistence type="predicted"/>
<feature type="compositionally biased region" description="Basic and acidic residues" evidence="1">
    <location>
        <begin position="74"/>
        <end position="104"/>
    </location>
</feature>
<evidence type="ECO:0000256" key="1">
    <source>
        <dbReference type="SAM" id="MobiDB-lite"/>
    </source>
</evidence>
<feature type="region of interest" description="Disordered" evidence="1">
    <location>
        <begin position="25"/>
        <end position="137"/>
    </location>
</feature>
<dbReference type="RefSeq" id="WP_201683814.1">
    <property type="nucleotide sequence ID" value="NZ_JAEQNA010000003.1"/>
</dbReference>
<keyword evidence="4" id="KW-1185">Reference proteome</keyword>
<sequence length="137" mass="15047">MRVRVWLMAAVVGLGGSVLAQDRDVARTPERSERAVERHRVEDAAARREGGGVVDATRSGVQRAWDATRSAAHRGAEALRRTGKAIERRLPGTHEEAAEADRGATRTMGGAPADRGDERSSRMDEAYGNWKRQQESR</sequence>
<reference evidence="3" key="1">
    <citation type="submission" date="2021-01" db="EMBL/GenBank/DDBJ databases">
        <title>Ramlibacter sp. strain AW1 16S ribosomal RNA gene Genome sequencing and assembly.</title>
        <authorList>
            <person name="Kang M."/>
        </authorList>
    </citation>
    <scope>NUCLEOTIDE SEQUENCE</scope>
    <source>
        <strain evidence="3">AW1</strain>
    </source>
</reference>
<name>A0A936ZT91_9BURK</name>
<feature type="chain" id="PRO_5037190121" evidence="2">
    <location>
        <begin position="21"/>
        <end position="137"/>
    </location>
</feature>
<accession>A0A936ZT91</accession>
<protein>
    <submittedName>
        <fullName evidence="3">Uncharacterized protein</fullName>
    </submittedName>
</protein>
<evidence type="ECO:0000313" key="4">
    <source>
        <dbReference type="Proteomes" id="UP000613011"/>
    </source>
</evidence>
<keyword evidence="2" id="KW-0732">Signal</keyword>
<feature type="compositionally biased region" description="Basic and acidic residues" evidence="1">
    <location>
        <begin position="25"/>
        <end position="50"/>
    </location>
</feature>
<evidence type="ECO:0000313" key="3">
    <source>
        <dbReference type="EMBL" id="MBL0420735.1"/>
    </source>
</evidence>
<feature type="signal peptide" evidence="2">
    <location>
        <begin position="1"/>
        <end position="20"/>
    </location>
</feature>
<evidence type="ECO:0000256" key="2">
    <source>
        <dbReference type="SAM" id="SignalP"/>
    </source>
</evidence>
<dbReference type="Proteomes" id="UP000613011">
    <property type="component" value="Unassembled WGS sequence"/>
</dbReference>
<feature type="compositionally biased region" description="Basic and acidic residues" evidence="1">
    <location>
        <begin position="114"/>
        <end position="125"/>
    </location>
</feature>
<gene>
    <name evidence="3" type="ORF">JI739_10300</name>
</gene>
<organism evidence="3 4">
    <name type="scientific">Ramlibacter aurantiacus</name>
    <dbReference type="NCBI Taxonomy" id="2801330"/>
    <lineage>
        <taxon>Bacteria</taxon>
        <taxon>Pseudomonadati</taxon>
        <taxon>Pseudomonadota</taxon>
        <taxon>Betaproteobacteria</taxon>
        <taxon>Burkholderiales</taxon>
        <taxon>Comamonadaceae</taxon>
        <taxon>Ramlibacter</taxon>
    </lineage>
</organism>
<dbReference type="EMBL" id="JAEQNA010000003">
    <property type="protein sequence ID" value="MBL0420735.1"/>
    <property type="molecule type" value="Genomic_DNA"/>
</dbReference>